<dbReference type="InterPro" id="IPR005793">
    <property type="entry name" value="Formyl_trans_C"/>
</dbReference>
<feature type="binding site" evidence="4">
    <location>
        <begin position="109"/>
        <end position="112"/>
    </location>
    <ligand>
        <name>(6S)-5,6,7,8-tetrahydrofolate</name>
        <dbReference type="ChEBI" id="CHEBI:57453"/>
    </ligand>
</feature>
<gene>
    <name evidence="4 7" type="primary">fmt</name>
    <name evidence="8" type="ORF">LUA81_03175</name>
    <name evidence="7" type="ORF">LUA82_03200</name>
</gene>
<proteinExistence type="inferred from homology"/>
<feature type="domain" description="Formyl transferase C-terminal" evidence="6">
    <location>
        <begin position="203"/>
        <end position="292"/>
    </location>
</feature>
<evidence type="ECO:0000259" key="5">
    <source>
        <dbReference type="Pfam" id="PF00551"/>
    </source>
</evidence>
<feature type="domain" description="Formyl transferase N-terminal" evidence="5">
    <location>
        <begin position="1"/>
        <end position="180"/>
    </location>
</feature>
<keyword evidence="10" id="KW-1185">Reference proteome</keyword>
<dbReference type="Pfam" id="PF00551">
    <property type="entry name" value="Formyl_trans_N"/>
    <property type="match status" value="1"/>
</dbReference>
<comment type="function">
    <text evidence="4">Attaches a formyl group to the free amino group of methionyl-tRNA(fMet). The formyl group appears to play a dual role in the initiator identity of N-formylmethionyl-tRNA by promoting its recognition by IF2 and preventing the misappropriation of this tRNA by the elongation apparatus.</text>
</comment>
<dbReference type="EMBL" id="CP089285">
    <property type="protein sequence ID" value="UTO56098.1"/>
    <property type="molecule type" value="Genomic_DNA"/>
</dbReference>
<dbReference type="GO" id="GO:0004479">
    <property type="term" value="F:methionyl-tRNA formyltransferase activity"/>
    <property type="evidence" value="ECO:0007669"/>
    <property type="project" value="UniProtKB-UniRule"/>
</dbReference>
<name>A0A9Q9BU37_9RICK</name>
<evidence type="ECO:0000313" key="9">
    <source>
        <dbReference type="Proteomes" id="UP001059822"/>
    </source>
</evidence>
<dbReference type="EMBL" id="CP089286">
    <property type="protein sequence ID" value="UTO55178.1"/>
    <property type="molecule type" value="Genomic_DNA"/>
</dbReference>
<dbReference type="Proteomes" id="UP001059985">
    <property type="component" value="Chromosome"/>
</dbReference>
<evidence type="ECO:0000256" key="4">
    <source>
        <dbReference type="HAMAP-Rule" id="MF_00182"/>
    </source>
</evidence>
<accession>A0A9Q9BU37</accession>
<evidence type="ECO:0000259" key="6">
    <source>
        <dbReference type="Pfam" id="PF02911"/>
    </source>
</evidence>
<dbReference type="PROSITE" id="PS00373">
    <property type="entry name" value="GART"/>
    <property type="match status" value="1"/>
</dbReference>
<organism evidence="7 9">
    <name type="scientific">Neoehrlichia mikurensis</name>
    <dbReference type="NCBI Taxonomy" id="89586"/>
    <lineage>
        <taxon>Bacteria</taxon>
        <taxon>Pseudomonadati</taxon>
        <taxon>Pseudomonadota</taxon>
        <taxon>Alphaproteobacteria</taxon>
        <taxon>Rickettsiales</taxon>
        <taxon>Anaplasmataceae</taxon>
        <taxon>Candidatus Neoehrlichia</taxon>
    </lineage>
</organism>
<dbReference type="InterPro" id="IPR005794">
    <property type="entry name" value="Fmt"/>
</dbReference>
<comment type="catalytic activity">
    <reaction evidence="4">
        <text>L-methionyl-tRNA(fMet) + (6R)-10-formyltetrahydrofolate = N-formyl-L-methionyl-tRNA(fMet) + (6S)-5,6,7,8-tetrahydrofolate + H(+)</text>
        <dbReference type="Rhea" id="RHEA:24380"/>
        <dbReference type="Rhea" id="RHEA-COMP:9952"/>
        <dbReference type="Rhea" id="RHEA-COMP:9953"/>
        <dbReference type="ChEBI" id="CHEBI:15378"/>
        <dbReference type="ChEBI" id="CHEBI:57453"/>
        <dbReference type="ChEBI" id="CHEBI:78530"/>
        <dbReference type="ChEBI" id="CHEBI:78844"/>
        <dbReference type="ChEBI" id="CHEBI:195366"/>
        <dbReference type="EC" id="2.1.2.9"/>
    </reaction>
</comment>
<evidence type="ECO:0000313" key="8">
    <source>
        <dbReference type="EMBL" id="UTO56098.1"/>
    </source>
</evidence>
<dbReference type="PANTHER" id="PTHR11138:SF5">
    <property type="entry name" value="METHIONYL-TRNA FORMYLTRANSFERASE, MITOCHONDRIAL"/>
    <property type="match status" value="1"/>
</dbReference>
<keyword evidence="3 4" id="KW-0648">Protein biosynthesis</keyword>
<dbReference type="EC" id="2.1.2.9" evidence="4"/>
<keyword evidence="2 4" id="KW-0808">Transferase</keyword>
<sequence length="300" mass="33596">MKVIFMGSSEFSVATLIALLNFQCKILAVYTKAPKPAGRGKNIRKTPVHIVAERHNIDIYTPSSLRSDSEIEKIRNMKPDVIVVVAYGLILPKRLLDIPKYECINVHPSLLPRWRGAAPMQHTILYGDSVTGVTIIKVGELLDAGDILLQKKVSVNSEDNINTLSDRLSFIGSELVVNVLNNINSILPTRQSDVGVTYANKLTDFKINFYDSAEFICRKIRACYPKAFFVLHGKRIRILKADSYEFNQFNAGDIINDNMHIKCGGNTVLVPMILQMEGKNACNINNFLRGYRKNILGSLL</sequence>
<evidence type="ECO:0000256" key="1">
    <source>
        <dbReference type="ARBA" id="ARBA00010699"/>
    </source>
</evidence>
<dbReference type="InterPro" id="IPR041711">
    <property type="entry name" value="Met-tRNA-FMT_N"/>
</dbReference>
<evidence type="ECO:0000256" key="3">
    <source>
        <dbReference type="ARBA" id="ARBA00022917"/>
    </source>
</evidence>
<evidence type="ECO:0000313" key="7">
    <source>
        <dbReference type="EMBL" id="UTO55178.1"/>
    </source>
</evidence>
<dbReference type="HAMAP" id="MF_00182">
    <property type="entry name" value="Formyl_trans"/>
    <property type="match status" value="1"/>
</dbReference>
<dbReference type="RefSeq" id="WP_218194245.1">
    <property type="nucleotide sequence ID" value="NZ_CP054597.1"/>
</dbReference>
<dbReference type="CDD" id="cd08646">
    <property type="entry name" value="FMT_core_Met-tRNA-FMT_N"/>
    <property type="match status" value="1"/>
</dbReference>
<dbReference type="PANTHER" id="PTHR11138">
    <property type="entry name" value="METHIONYL-TRNA FORMYLTRANSFERASE"/>
    <property type="match status" value="1"/>
</dbReference>
<dbReference type="InterPro" id="IPR002376">
    <property type="entry name" value="Formyl_transf_N"/>
</dbReference>
<dbReference type="GO" id="GO:0005829">
    <property type="term" value="C:cytosol"/>
    <property type="evidence" value="ECO:0007669"/>
    <property type="project" value="TreeGrafter"/>
</dbReference>
<reference evidence="7" key="1">
    <citation type="journal article" date="2022" name="Microorganisms">
        <title>Assembly and Comparison of Ca. Neoehrlichia mikurensis Genomes.</title>
        <authorList>
            <person name="Azagi T."/>
            <person name="Dirks R.P."/>
            <person name="Yebra-Pimentel E.S."/>
            <person name="Schaap P.J."/>
            <person name="Koehorst J.J."/>
            <person name="Esser H.J."/>
            <person name="Sprong H."/>
        </authorList>
    </citation>
    <scope>NUCLEOTIDE SEQUENCE</scope>
    <source>
        <strain evidence="8">18-2804</strain>
        <strain evidence="7">18-2837</strain>
    </source>
</reference>
<protein>
    <recommendedName>
        <fullName evidence="4">Methionyl-tRNA formyltransferase</fullName>
        <ecNumber evidence="4">2.1.2.9</ecNumber>
    </recommendedName>
</protein>
<comment type="similarity">
    <text evidence="1 4">Belongs to the Fmt family.</text>
</comment>
<dbReference type="AlphaFoldDB" id="A0A9Q9BU37"/>
<dbReference type="Pfam" id="PF02911">
    <property type="entry name" value="Formyl_trans_C"/>
    <property type="match status" value="1"/>
</dbReference>
<evidence type="ECO:0000313" key="10">
    <source>
        <dbReference type="Proteomes" id="UP001059985"/>
    </source>
</evidence>
<dbReference type="InterPro" id="IPR001555">
    <property type="entry name" value="GART_AS"/>
</dbReference>
<dbReference type="InterPro" id="IPR044135">
    <property type="entry name" value="Met-tRNA-FMT_C"/>
</dbReference>
<dbReference type="CDD" id="cd08704">
    <property type="entry name" value="Met_tRNA_FMT_C"/>
    <property type="match status" value="1"/>
</dbReference>
<evidence type="ECO:0000256" key="2">
    <source>
        <dbReference type="ARBA" id="ARBA00022679"/>
    </source>
</evidence>
<dbReference type="NCBIfam" id="TIGR00460">
    <property type="entry name" value="fmt"/>
    <property type="match status" value="1"/>
</dbReference>
<dbReference type="Proteomes" id="UP001059822">
    <property type="component" value="Chromosome"/>
</dbReference>